<feature type="domain" description="Tyrosine specific protein phosphatases" evidence="1">
    <location>
        <begin position="176"/>
        <end position="227"/>
    </location>
</feature>
<gene>
    <name evidence="2" type="ordered locus">wcw_1532</name>
</gene>
<dbReference type="AlphaFoldDB" id="D6YS36"/>
<dbReference type="Proteomes" id="UP000001505">
    <property type="component" value="Chromosome"/>
</dbReference>
<evidence type="ECO:0000313" key="3">
    <source>
        <dbReference type="Proteomes" id="UP000001505"/>
    </source>
</evidence>
<dbReference type="SMART" id="SM01301">
    <property type="entry name" value="PTPlike_phytase"/>
    <property type="match status" value="1"/>
</dbReference>
<proteinExistence type="predicted"/>
<accession>D6YS36</accession>
<dbReference type="RefSeq" id="WP_013182589.1">
    <property type="nucleotide sequence ID" value="NC_014225.1"/>
</dbReference>
<keyword evidence="3" id="KW-1185">Reference proteome</keyword>
<dbReference type="HOGENOM" id="CLU_061993_0_0_0"/>
<dbReference type="SUPFAM" id="SSF52799">
    <property type="entry name" value="(Phosphotyrosine protein) phosphatases II"/>
    <property type="match status" value="1"/>
</dbReference>
<dbReference type="eggNOG" id="COG2453">
    <property type="taxonomic scope" value="Bacteria"/>
</dbReference>
<dbReference type="InterPro" id="IPR029021">
    <property type="entry name" value="Prot-tyrosine_phosphatase-like"/>
</dbReference>
<protein>
    <recommendedName>
        <fullName evidence="1">Tyrosine specific protein phosphatases domain-containing protein</fullName>
    </recommendedName>
</protein>
<dbReference type="Pfam" id="PF14566">
    <property type="entry name" value="PTPlike_phytase"/>
    <property type="match status" value="1"/>
</dbReference>
<dbReference type="EMBL" id="CP001928">
    <property type="protein sequence ID" value="ADI38881.1"/>
    <property type="molecule type" value="Genomic_DNA"/>
</dbReference>
<dbReference type="InterPro" id="IPR000387">
    <property type="entry name" value="Tyr_Pase_dom"/>
</dbReference>
<dbReference type="Gene3D" id="3.90.190.10">
    <property type="entry name" value="Protein tyrosine phosphatase superfamily"/>
    <property type="match status" value="1"/>
</dbReference>
<dbReference type="InterPro" id="IPR016130">
    <property type="entry name" value="Tyr_Pase_AS"/>
</dbReference>
<dbReference type="STRING" id="716544.wcw_1532"/>
<evidence type="ECO:0000313" key="2">
    <source>
        <dbReference type="EMBL" id="ADI38881.1"/>
    </source>
</evidence>
<dbReference type="Gene3D" id="3.30.70.1690">
    <property type="match status" value="1"/>
</dbReference>
<organism evidence="2 3">
    <name type="scientific">Waddlia chondrophila (strain ATCC VR-1470 / WSU 86-1044)</name>
    <dbReference type="NCBI Taxonomy" id="716544"/>
    <lineage>
        <taxon>Bacteria</taxon>
        <taxon>Pseudomonadati</taxon>
        <taxon>Chlamydiota</taxon>
        <taxon>Chlamydiia</taxon>
        <taxon>Parachlamydiales</taxon>
        <taxon>Waddliaceae</taxon>
        <taxon>Waddlia</taxon>
    </lineage>
</organism>
<evidence type="ECO:0000259" key="1">
    <source>
        <dbReference type="PROSITE" id="PS50056"/>
    </source>
</evidence>
<dbReference type="OrthoDB" id="21920at2"/>
<name>D6YS36_WADCW</name>
<reference evidence="2 3" key="1">
    <citation type="journal article" date="2010" name="PLoS ONE">
        <title>The Waddlia genome: a window into chlamydial biology.</title>
        <authorList>
            <person name="Bertelli C."/>
            <person name="Collyn F."/>
            <person name="Croxatto A."/>
            <person name="Ruckert C."/>
            <person name="Polkinghorne A."/>
            <person name="Kebbi-Beghdadi C."/>
            <person name="Goesmann A."/>
            <person name="Vaughan L."/>
            <person name="Greub G."/>
        </authorList>
    </citation>
    <scope>NUCLEOTIDE SEQUENCE [LARGE SCALE GENOMIC DNA]</scope>
    <source>
        <strain evidence="3">ATCC VR-1470 / WSU 86-1044</strain>
    </source>
</reference>
<dbReference type="PROSITE" id="PS50056">
    <property type="entry name" value="TYR_PHOSPHATASE_2"/>
    <property type="match status" value="1"/>
</dbReference>
<dbReference type="PROSITE" id="PS00383">
    <property type="entry name" value="TYR_PHOSPHATASE_1"/>
    <property type="match status" value="1"/>
</dbReference>
<dbReference type="KEGG" id="wch:wcw_1532"/>
<sequence length="284" mass="33490">MSKWLLLTILLILIFLGLIYPPFAKKYSYLLILNSKNRYELPRNFHTTPFNSSGSGQFSEKELQRMISQIPASNIMIVDLRQEPHGFLNGNAVSWYHEHNWGDTEKNTAEVLHQEDSFVENLRKHLVTIVYHNSMFPVPYLVKTARTEQDIVELQRLQYCRFSITDHRRPKDKHVDAFVHWIKSIPPDTWLHFHCSAGKGRTTTFLAMQDMMLHASKDSLQTIIRRQHDLGGINLHRISDAANDRWKKSHIKKRADFIDMFYDYCREVPSFDMTWSEWVEKKGI</sequence>